<dbReference type="Proteomes" id="UP001147695">
    <property type="component" value="Unassembled WGS sequence"/>
</dbReference>
<name>A0A9W9R303_PENBR</name>
<sequence>MTTLQDHIQSLTTLPLPEAIEKITHLIPNLIATFLPKYGYWVQHPHYTGTGDLNTLGRLWLSLGYRCYSEHAPLQVRLTHQSMDDPIYEIYGSTYDLLKRGLADGTIEVPVEDESLGCACCRGEPDATILAGFHQNEALYFDEEEYRALWGDQENIGQRIGQSIRAVAASREQVEEAVMRSSAGIHSML</sequence>
<evidence type="ECO:0000313" key="2">
    <source>
        <dbReference type="Proteomes" id="UP001147695"/>
    </source>
</evidence>
<dbReference type="AlphaFoldDB" id="A0A9W9R303"/>
<organism evidence="1 2">
    <name type="scientific">Penicillium brevicompactum</name>
    <dbReference type="NCBI Taxonomy" id="5074"/>
    <lineage>
        <taxon>Eukaryota</taxon>
        <taxon>Fungi</taxon>
        <taxon>Dikarya</taxon>
        <taxon>Ascomycota</taxon>
        <taxon>Pezizomycotina</taxon>
        <taxon>Eurotiomycetes</taxon>
        <taxon>Eurotiomycetidae</taxon>
        <taxon>Eurotiales</taxon>
        <taxon>Aspergillaceae</taxon>
        <taxon>Penicillium</taxon>
    </lineage>
</organism>
<reference evidence="1" key="2">
    <citation type="journal article" date="2023" name="IMA Fungus">
        <title>Comparative genomic study of the Penicillium genus elucidates a diverse pangenome and 15 lateral gene transfer events.</title>
        <authorList>
            <person name="Petersen C."/>
            <person name="Sorensen T."/>
            <person name="Nielsen M.R."/>
            <person name="Sondergaard T.E."/>
            <person name="Sorensen J.L."/>
            <person name="Fitzpatrick D.A."/>
            <person name="Frisvad J.C."/>
            <person name="Nielsen K.L."/>
        </authorList>
    </citation>
    <scope>NUCLEOTIDE SEQUENCE</scope>
    <source>
        <strain evidence="1">IBT 35673</strain>
    </source>
</reference>
<reference evidence="1" key="1">
    <citation type="submission" date="2022-12" db="EMBL/GenBank/DDBJ databases">
        <authorList>
            <person name="Petersen C."/>
        </authorList>
    </citation>
    <scope>NUCLEOTIDE SEQUENCE</scope>
    <source>
        <strain evidence="1">IBT 35673</strain>
    </source>
</reference>
<proteinExistence type="predicted"/>
<evidence type="ECO:0000313" key="1">
    <source>
        <dbReference type="EMBL" id="KAJ5352685.1"/>
    </source>
</evidence>
<comment type="caution">
    <text evidence="1">The sequence shown here is derived from an EMBL/GenBank/DDBJ whole genome shotgun (WGS) entry which is preliminary data.</text>
</comment>
<protein>
    <submittedName>
        <fullName evidence="1">Uncharacterized protein</fullName>
    </submittedName>
</protein>
<accession>A0A9W9R303</accession>
<gene>
    <name evidence="1" type="ORF">N7452_001659</name>
</gene>
<dbReference type="EMBL" id="JAPZBQ010000001">
    <property type="protein sequence ID" value="KAJ5352685.1"/>
    <property type="molecule type" value="Genomic_DNA"/>
</dbReference>